<evidence type="ECO:0000313" key="2">
    <source>
        <dbReference type="EMBL" id="SHI09898.1"/>
    </source>
</evidence>
<dbReference type="EMBL" id="FQXS01000033">
    <property type="protein sequence ID" value="SHI09898.1"/>
    <property type="molecule type" value="Genomic_DNA"/>
</dbReference>
<proteinExistence type="predicted"/>
<dbReference type="Proteomes" id="UP000184139">
    <property type="component" value="Unassembled WGS sequence"/>
</dbReference>
<evidence type="ECO:0000256" key="1">
    <source>
        <dbReference type="SAM" id="SignalP"/>
    </source>
</evidence>
<dbReference type="AlphaFoldDB" id="A0A1M5YDH4"/>
<reference evidence="2 3" key="1">
    <citation type="submission" date="2016-11" db="EMBL/GenBank/DDBJ databases">
        <authorList>
            <person name="Jaros S."/>
            <person name="Januszkiewicz K."/>
            <person name="Wedrychowicz H."/>
        </authorList>
    </citation>
    <scope>NUCLEOTIDE SEQUENCE [LARGE SCALE GENOMIC DNA]</scope>
    <source>
        <strain evidence="2 3">DSM 9705</strain>
    </source>
</reference>
<keyword evidence="1" id="KW-0732">Signal</keyword>
<protein>
    <submittedName>
        <fullName evidence="2">Uncharacterized protein</fullName>
    </submittedName>
</protein>
<accession>A0A1M5YDH4</accession>
<evidence type="ECO:0000313" key="3">
    <source>
        <dbReference type="Proteomes" id="UP000184139"/>
    </source>
</evidence>
<feature type="chain" id="PRO_5012816200" evidence="1">
    <location>
        <begin position="30"/>
        <end position="106"/>
    </location>
</feature>
<gene>
    <name evidence="2" type="ORF">SAMN02745124_03888</name>
</gene>
<feature type="signal peptide" evidence="1">
    <location>
        <begin position="1"/>
        <end position="29"/>
    </location>
</feature>
<name>A0A1M5YDH4_9BACT</name>
<organism evidence="2 3">
    <name type="scientific">Desulfofustis glycolicus DSM 9705</name>
    <dbReference type="NCBI Taxonomy" id="1121409"/>
    <lineage>
        <taxon>Bacteria</taxon>
        <taxon>Pseudomonadati</taxon>
        <taxon>Thermodesulfobacteriota</taxon>
        <taxon>Desulfobulbia</taxon>
        <taxon>Desulfobulbales</taxon>
        <taxon>Desulfocapsaceae</taxon>
        <taxon>Desulfofustis</taxon>
    </lineage>
</organism>
<keyword evidence="3" id="KW-1185">Reference proteome</keyword>
<sequence length="106" mass="12111">MLGNVLWGKLLKALFVCAAGLLLVTPAEAQWNLYEETSIAGKISGSIRKGHVFKTRSGHYYEVIDYILLYEYEYNPDVIVLFDGRFYKLIIEDLDEPLVCKCLNCD</sequence>